<feature type="binding site" evidence="12">
    <location>
        <position position="255"/>
    </location>
    <ligand>
        <name>K(+)</name>
        <dbReference type="ChEBI" id="CHEBI:29103"/>
    </ligand>
</feature>
<keyword evidence="12" id="KW-0963">Cytoplasm</keyword>
<evidence type="ECO:0000256" key="4">
    <source>
        <dbReference type="ARBA" id="ARBA00022679"/>
    </source>
</evidence>
<feature type="binding site" evidence="12">
    <location>
        <position position="292"/>
    </location>
    <ligand>
        <name>K(+)</name>
        <dbReference type="ChEBI" id="CHEBI:29103"/>
    </ligand>
</feature>
<feature type="binding site" evidence="12">
    <location>
        <begin position="258"/>
        <end position="259"/>
    </location>
    <ligand>
        <name>ATP</name>
        <dbReference type="ChEBI" id="CHEBI:30616"/>
    </ligand>
</feature>
<dbReference type="InterPro" id="IPR011611">
    <property type="entry name" value="PfkB_dom"/>
</dbReference>
<comment type="pathway">
    <text evidence="12">Carbohydrate metabolism; D-ribose degradation; D-ribose 5-phosphate from beta-D-ribopyranose: step 2/2.</text>
</comment>
<evidence type="ECO:0000259" key="13">
    <source>
        <dbReference type="Pfam" id="PF00294"/>
    </source>
</evidence>
<dbReference type="PANTHER" id="PTHR10584:SF166">
    <property type="entry name" value="RIBOKINASE"/>
    <property type="match status" value="1"/>
</dbReference>
<evidence type="ECO:0000256" key="6">
    <source>
        <dbReference type="ARBA" id="ARBA00022741"/>
    </source>
</evidence>
<feature type="binding site" evidence="12">
    <location>
        <begin position="227"/>
        <end position="232"/>
    </location>
    <ligand>
        <name>ATP</name>
        <dbReference type="ChEBI" id="CHEBI:30616"/>
    </ligand>
</feature>
<feature type="binding site" evidence="12">
    <location>
        <position position="259"/>
    </location>
    <ligand>
        <name>substrate</name>
    </ligand>
</feature>
<dbReference type="PRINTS" id="PR00990">
    <property type="entry name" value="RIBOKINASE"/>
</dbReference>
<comment type="activity regulation">
    <text evidence="12">Activated by a monovalent cation that binds near, but not in, the active site. The most likely occupant of the site in vivo is potassium. Ion binding induces a conformational change that may alter substrate affinity.</text>
</comment>
<organism evidence="14 15">
    <name type="scientific">Leptolyngbya subtilissima DQ-A4</name>
    <dbReference type="NCBI Taxonomy" id="2933933"/>
    <lineage>
        <taxon>Bacteria</taxon>
        <taxon>Bacillati</taxon>
        <taxon>Cyanobacteriota</taxon>
        <taxon>Cyanophyceae</taxon>
        <taxon>Leptolyngbyales</taxon>
        <taxon>Leptolyngbyaceae</taxon>
        <taxon>Leptolyngbya group</taxon>
        <taxon>Leptolyngbya</taxon>
    </lineage>
</organism>
<evidence type="ECO:0000256" key="11">
    <source>
        <dbReference type="ARBA" id="ARBA00023277"/>
    </source>
</evidence>
<dbReference type="Gene3D" id="3.40.1190.20">
    <property type="match status" value="1"/>
</dbReference>
<feature type="binding site" evidence="12">
    <location>
        <position position="289"/>
    </location>
    <ligand>
        <name>K(+)</name>
        <dbReference type="ChEBI" id="CHEBI:29103"/>
    </ligand>
</feature>
<feature type="binding site" evidence="12">
    <location>
        <position position="294"/>
    </location>
    <ligand>
        <name>K(+)</name>
        <dbReference type="ChEBI" id="CHEBI:29103"/>
    </ligand>
</feature>
<feature type="binding site" evidence="12">
    <location>
        <position position="146"/>
    </location>
    <ligand>
        <name>substrate</name>
    </ligand>
</feature>
<dbReference type="InterPro" id="IPR002173">
    <property type="entry name" value="Carboh/pur_kinase_PfkB_CS"/>
</dbReference>
<evidence type="ECO:0000256" key="1">
    <source>
        <dbReference type="ARBA" id="ARBA00005380"/>
    </source>
</evidence>
<name>A0ABV0KBS9_9CYAN</name>
<feature type="binding site" evidence="12">
    <location>
        <position position="253"/>
    </location>
    <ligand>
        <name>K(+)</name>
        <dbReference type="ChEBI" id="CHEBI:29103"/>
    </ligand>
</feature>
<comment type="subunit">
    <text evidence="12">Homodimer.</text>
</comment>
<evidence type="ECO:0000256" key="3">
    <source>
        <dbReference type="ARBA" id="ARBA00016943"/>
    </source>
</evidence>
<comment type="catalytic activity">
    <reaction evidence="12">
        <text>D-ribose + ATP = D-ribose 5-phosphate + ADP + H(+)</text>
        <dbReference type="Rhea" id="RHEA:13697"/>
        <dbReference type="ChEBI" id="CHEBI:15378"/>
        <dbReference type="ChEBI" id="CHEBI:30616"/>
        <dbReference type="ChEBI" id="CHEBI:47013"/>
        <dbReference type="ChEBI" id="CHEBI:78346"/>
        <dbReference type="ChEBI" id="CHEBI:456216"/>
        <dbReference type="EC" id="2.7.1.15"/>
    </reaction>
</comment>
<feature type="binding site" evidence="12">
    <location>
        <position position="283"/>
    </location>
    <ligand>
        <name>ATP</name>
        <dbReference type="ChEBI" id="CHEBI:30616"/>
    </ligand>
</feature>
<dbReference type="RefSeq" id="WP_190697457.1">
    <property type="nucleotide sequence ID" value="NZ_JAMPKX010000023.1"/>
</dbReference>
<keyword evidence="4 12" id="KW-0808">Transferase</keyword>
<keyword evidence="6 12" id="KW-0547">Nucleotide-binding</keyword>
<accession>A0ABV0KBS9</accession>
<gene>
    <name evidence="12 14" type="primary">rbsK</name>
    <name evidence="14" type="ORF">NC992_25385</name>
</gene>
<dbReference type="InterPro" id="IPR011877">
    <property type="entry name" value="Ribokinase"/>
</dbReference>
<evidence type="ECO:0000256" key="8">
    <source>
        <dbReference type="ARBA" id="ARBA00022840"/>
    </source>
</evidence>
<dbReference type="InterPro" id="IPR002139">
    <property type="entry name" value="Ribo/fructo_kinase"/>
</dbReference>
<keyword evidence="10 12" id="KW-0630">Potassium</keyword>
<evidence type="ECO:0000256" key="9">
    <source>
        <dbReference type="ARBA" id="ARBA00022842"/>
    </source>
</evidence>
<dbReference type="InterPro" id="IPR029056">
    <property type="entry name" value="Ribokinase-like"/>
</dbReference>
<evidence type="ECO:0000256" key="5">
    <source>
        <dbReference type="ARBA" id="ARBA00022723"/>
    </source>
</evidence>
<dbReference type="EMBL" id="JAMPKX010000023">
    <property type="protein sequence ID" value="MEP0950226.1"/>
    <property type="molecule type" value="Genomic_DNA"/>
</dbReference>
<feature type="binding site" evidence="12">
    <location>
        <begin position="17"/>
        <end position="19"/>
    </location>
    <ligand>
        <name>substrate</name>
    </ligand>
</feature>
<sequence length="315" mass="32114">MTPNPSPKTIHVFGSLNMDLVCRSPHLPQPGETILGTQFETLPGGKGANQAVAAARLGAATRMIGRVGDDDFGHQLIQGLQNAGVDASGVAIDGEVSTGVAAIAVDSAGQNTIVVIPGANGQISDGDVDRLTTQLQPGDLVLFQFEVPLPLVMVAAKAAKAQGATVIVDPAPARTDLPPAFLRTVDILTPNQVEAGQLTGLAVTDVATATEAAQQLVQRGVAIAIVKLGDQGVVVAENHRTFHQPALPVNVVDTVAAGDAFNGGLAVALAEAMDLEEAVQFANAVAAAAVMVPGAQPSMPERSQVAALRLGLKHL</sequence>
<dbReference type="GO" id="GO:0004747">
    <property type="term" value="F:ribokinase activity"/>
    <property type="evidence" value="ECO:0007669"/>
    <property type="project" value="UniProtKB-EC"/>
</dbReference>
<feature type="active site" description="Proton acceptor" evidence="12">
    <location>
        <position position="259"/>
    </location>
</feature>
<feature type="domain" description="Carbohydrate kinase PfkB" evidence="13">
    <location>
        <begin position="10"/>
        <end position="301"/>
    </location>
</feature>
<comment type="similarity">
    <text evidence="1">Belongs to the carbohydrate kinase pfkB family.</text>
</comment>
<evidence type="ECO:0000313" key="15">
    <source>
        <dbReference type="Proteomes" id="UP001482513"/>
    </source>
</evidence>
<evidence type="ECO:0000256" key="7">
    <source>
        <dbReference type="ARBA" id="ARBA00022777"/>
    </source>
</evidence>
<dbReference type="EC" id="2.7.1.15" evidence="2 12"/>
<proteinExistence type="inferred from homology"/>
<keyword evidence="15" id="KW-1185">Reference proteome</keyword>
<comment type="similarity">
    <text evidence="12">Belongs to the carbohydrate kinase PfkB family. Ribokinase subfamily.</text>
</comment>
<dbReference type="NCBIfam" id="TIGR02152">
    <property type="entry name" value="D_ribokin_bact"/>
    <property type="match status" value="1"/>
</dbReference>
<comment type="caution">
    <text evidence="12">Lacks conserved residue(s) required for the propagation of feature annotation.</text>
</comment>
<dbReference type="CDD" id="cd01174">
    <property type="entry name" value="ribokinase"/>
    <property type="match status" value="1"/>
</dbReference>
<dbReference type="PROSITE" id="PS00584">
    <property type="entry name" value="PFKB_KINASES_2"/>
    <property type="match status" value="1"/>
</dbReference>
<keyword evidence="7 12" id="KW-0418">Kinase</keyword>
<evidence type="ECO:0000313" key="14">
    <source>
        <dbReference type="EMBL" id="MEP0950226.1"/>
    </source>
</evidence>
<evidence type="ECO:0000256" key="10">
    <source>
        <dbReference type="ARBA" id="ARBA00022958"/>
    </source>
</evidence>
<feature type="binding site" evidence="12">
    <location>
        <position position="298"/>
    </location>
    <ligand>
        <name>K(+)</name>
        <dbReference type="ChEBI" id="CHEBI:29103"/>
    </ligand>
</feature>
<dbReference type="Pfam" id="PF00294">
    <property type="entry name" value="PfkB"/>
    <property type="match status" value="1"/>
</dbReference>
<dbReference type="SUPFAM" id="SSF53613">
    <property type="entry name" value="Ribokinase-like"/>
    <property type="match status" value="1"/>
</dbReference>
<dbReference type="Proteomes" id="UP001482513">
    <property type="component" value="Unassembled WGS sequence"/>
</dbReference>
<protein>
    <recommendedName>
        <fullName evidence="3 12">Ribokinase</fullName>
        <shortName evidence="12">RK</shortName>
        <ecNumber evidence="2 12">2.7.1.15</ecNumber>
    </recommendedName>
</protein>
<comment type="function">
    <text evidence="12">Catalyzes the phosphorylation of ribose at O-5 in a reaction requiring ATP and magnesium. The resulting D-ribose-5-phosphate can then be used either for sythesis of nucleotides, histidine, and tryptophan, or as a component of the pentose phosphate pathway.</text>
</comment>
<reference evidence="14 15" key="1">
    <citation type="submission" date="2022-04" db="EMBL/GenBank/DDBJ databases">
        <title>Positive selection, recombination, and allopatry shape intraspecific diversity of widespread and dominant cyanobacteria.</title>
        <authorList>
            <person name="Wei J."/>
            <person name="Shu W."/>
            <person name="Hu C."/>
        </authorList>
    </citation>
    <scope>NUCLEOTIDE SEQUENCE [LARGE SCALE GENOMIC DNA]</scope>
    <source>
        <strain evidence="14 15">DQ-A4</strain>
    </source>
</reference>
<feature type="binding site" evidence="12">
    <location>
        <position position="191"/>
    </location>
    <ligand>
        <name>ATP</name>
        <dbReference type="ChEBI" id="CHEBI:30616"/>
    </ligand>
</feature>
<evidence type="ECO:0000256" key="12">
    <source>
        <dbReference type="HAMAP-Rule" id="MF_01987"/>
    </source>
</evidence>
<keyword evidence="11 12" id="KW-0119">Carbohydrate metabolism</keyword>
<feature type="binding site" evidence="12">
    <location>
        <begin position="45"/>
        <end position="49"/>
    </location>
    <ligand>
        <name>substrate</name>
    </ligand>
</feature>
<keyword evidence="9 12" id="KW-0460">Magnesium</keyword>
<keyword evidence="5 12" id="KW-0479">Metal-binding</keyword>
<keyword evidence="8 12" id="KW-0067">ATP-binding</keyword>
<evidence type="ECO:0000256" key="2">
    <source>
        <dbReference type="ARBA" id="ARBA00012035"/>
    </source>
</evidence>
<dbReference type="PANTHER" id="PTHR10584">
    <property type="entry name" value="SUGAR KINASE"/>
    <property type="match status" value="1"/>
</dbReference>
<comment type="cofactor">
    <cofactor evidence="12">
        <name>Mg(2+)</name>
        <dbReference type="ChEBI" id="CHEBI:18420"/>
    </cofactor>
    <text evidence="12">Requires a divalent cation, most likely magnesium in vivo, as an electrophilic catalyst to aid phosphoryl group transfer. It is the chelate of the metal and the nucleotide that is the actual substrate.</text>
</comment>
<dbReference type="HAMAP" id="MF_01987">
    <property type="entry name" value="Ribokinase"/>
    <property type="match status" value="1"/>
</dbReference>
<comment type="caution">
    <text evidence="14">The sequence shown here is derived from an EMBL/GenBank/DDBJ whole genome shotgun (WGS) entry which is preliminary data.</text>
</comment>
<comment type="subcellular location">
    <subcellularLocation>
        <location evidence="12">Cytoplasm</location>
    </subcellularLocation>
</comment>